<protein>
    <recommendedName>
        <fullName evidence="4">EF-hand domain-containing protein</fullName>
    </recommendedName>
</protein>
<sequence>MLSIINCYIRCCLIVSGLLFLGLQVSPASQALAHPHVFLETEIEIEFNEQGLKGVWQEWTFDEYQSSWIINQYNIDQEGEISSQELDRLYRETFENLKHYDFFTLLMLGDEKIPATKIEDFSVKVQDGLAIYSFFVPFDIEINQKKQELFILVYDESYFCQVFFPPDDIGFKGDLSSWEIDYSTQKKSSLTFYFGMITPEAIKLSISPL</sequence>
<proteinExistence type="predicted"/>
<dbReference type="OrthoDB" id="9812956at2"/>
<dbReference type="InterPro" id="IPR010412">
    <property type="entry name" value="DUF1007"/>
</dbReference>
<dbReference type="Pfam" id="PF06226">
    <property type="entry name" value="DUF1007"/>
    <property type="match status" value="1"/>
</dbReference>
<feature type="signal peptide" evidence="1">
    <location>
        <begin position="1"/>
        <end position="33"/>
    </location>
</feature>
<reference evidence="2" key="1">
    <citation type="submission" date="2010-05" db="EMBL/GenBank/DDBJ databases">
        <title>The draft genome of Desulfonatronospira thiodismutans ASO3-1.</title>
        <authorList>
            <consortium name="US DOE Joint Genome Institute (JGI-PGF)"/>
            <person name="Lucas S."/>
            <person name="Copeland A."/>
            <person name="Lapidus A."/>
            <person name="Cheng J.-F."/>
            <person name="Bruce D."/>
            <person name="Goodwin L."/>
            <person name="Pitluck S."/>
            <person name="Chertkov O."/>
            <person name="Brettin T."/>
            <person name="Detter J.C."/>
            <person name="Han C."/>
            <person name="Land M.L."/>
            <person name="Hauser L."/>
            <person name="Kyrpides N."/>
            <person name="Mikhailova N."/>
            <person name="Muyzer G."/>
            <person name="Woyke T."/>
        </authorList>
    </citation>
    <scope>NUCLEOTIDE SEQUENCE [LARGE SCALE GENOMIC DNA]</scope>
    <source>
        <strain evidence="2">ASO3-1</strain>
    </source>
</reference>
<dbReference type="Proteomes" id="UP000005496">
    <property type="component" value="Unassembled WGS sequence"/>
</dbReference>
<comment type="caution">
    <text evidence="2">The sequence shown here is derived from an EMBL/GenBank/DDBJ whole genome shotgun (WGS) entry which is preliminary data.</text>
</comment>
<feature type="chain" id="PRO_5003088096" description="EF-hand domain-containing protein" evidence="1">
    <location>
        <begin position="34"/>
        <end position="209"/>
    </location>
</feature>
<evidence type="ECO:0008006" key="4">
    <source>
        <dbReference type="Google" id="ProtNLM"/>
    </source>
</evidence>
<dbReference type="RefSeq" id="WP_008868559.1">
    <property type="nucleotide sequence ID" value="NZ_ACJN02000001.1"/>
</dbReference>
<dbReference type="eggNOG" id="COG3683">
    <property type="taxonomic scope" value="Bacteria"/>
</dbReference>
<dbReference type="EMBL" id="ACJN02000001">
    <property type="protein sequence ID" value="EFI35427.1"/>
    <property type="molecule type" value="Genomic_DNA"/>
</dbReference>
<organism evidence="2 3">
    <name type="scientific">Desulfonatronospira thiodismutans ASO3-1</name>
    <dbReference type="NCBI Taxonomy" id="555779"/>
    <lineage>
        <taxon>Bacteria</taxon>
        <taxon>Pseudomonadati</taxon>
        <taxon>Thermodesulfobacteriota</taxon>
        <taxon>Desulfovibrionia</taxon>
        <taxon>Desulfovibrionales</taxon>
        <taxon>Desulfonatronovibrionaceae</taxon>
        <taxon>Desulfonatronospira</taxon>
    </lineage>
</organism>
<keyword evidence="3" id="KW-1185">Reference proteome</keyword>
<accession>D6SL66</accession>
<evidence type="ECO:0000256" key="1">
    <source>
        <dbReference type="SAM" id="SignalP"/>
    </source>
</evidence>
<evidence type="ECO:0000313" key="3">
    <source>
        <dbReference type="Proteomes" id="UP000005496"/>
    </source>
</evidence>
<evidence type="ECO:0000313" key="2">
    <source>
        <dbReference type="EMBL" id="EFI35427.1"/>
    </source>
</evidence>
<gene>
    <name evidence="2" type="ORF">Dthio_PD2847</name>
</gene>
<dbReference type="AlphaFoldDB" id="D6SL66"/>
<name>D6SL66_9BACT</name>
<keyword evidence="1" id="KW-0732">Signal</keyword>